<dbReference type="AlphaFoldDB" id="A0A2R8B3W6"/>
<evidence type="ECO:0000313" key="1">
    <source>
        <dbReference type="EMBL" id="SPH17308.1"/>
    </source>
</evidence>
<name>A0A2R8B3W6_9RHOB</name>
<evidence type="ECO:0000313" key="2">
    <source>
        <dbReference type="Proteomes" id="UP000244924"/>
    </source>
</evidence>
<protein>
    <submittedName>
        <fullName evidence="1">Uncharacterized protein</fullName>
    </submittedName>
</protein>
<dbReference type="RefSeq" id="WP_181366353.1">
    <property type="nucleotide sequence ID" value="NZ_OMOQ01000001.1"/>
</dbReference>
<dbReference type="EMBL" id="OMOQ01000001">
    <property type="protein sequence ID" value="SPH17308.1"/>
    <property type="molecule type" value="Genomic_DNA"/>
</dbReference>
<reference evidence="1 2" key="1">
    <citation type="submission" date="2018-03" db="EMBL/GenBank/DDBJ databases">
        <authorList>
            <person name="Keele B.F."/>
        </authorList>
    </citation>
    <scope>NUCLEOTIDE SEQUENCE [LARGE SCALE GENOMIC DNA]</scope>
    <source>
        <strain evidence="1 2">CECT 8626</strain>
    </source>
</reference>
<sequence>MPRVNRLFFVLIILLLILARAVRSDTVPAAQTGATVAEGLVGGPSTE</sequence>
<accession>A0A2R8B3W6</accession>
<keyword evidence="2" id="KW-1185">Reference proteome</keyword>
<proteinExistence type="predicted"/>
<organism evidence="1 2">
    <name type="scientific">Albidovulum aquaemixtae</name>
    <dbReference type="NCBI Taxonomy" id="1542388"/>
    <lineage>
        <taxon>Bacteria</taxon>
        <taxon>Pseudomonadati</taxon>
        <taxon>Pseudomonadota</taxon>
        <taxon>Alphaproteobacteria</taxon>
        <taxon>Rhodobacterales</taxon>
        <taxon>Paracoccaceae</taxon>
        <taxon>Albidovulum</taxon>
    </lineage>
</organism>
<dbReference type="Proteomes" id="UP000244924">
    <property type="component" value="Unassembled WGS sequence"/>
</dbReference>
<gene>
    <name evidence="1" type="ORF">DEA8626_00826</name>
</gene>